<evidence type="ECO:0000313" key="1">
    <source>
        <dbReference type="EMBL" id="MBW0462979.1"/>
    </source>
</evidence>
<name>A0A9Q3BCX5_9BASI</name>
<dbReference type="AlphaFoldDB" id="A0A9Q3BCX5"/>
<sequence>MIQTLEGRIRRICAYGLELKDSDGFTHDWHTLIPASESEYKKPVHSSTGQTLSILEKQWNLRLSGDTLRKDLIDIHPTASRFTIMLDKVKKHSKQSMNDTFDYAKLK</sequence>
<reference evidence="1" key="1">
    <citation type="submission" date="2021-03" db="EMBL/GenBank/DDBJ databases">
        <title>Draft genome sequence of rust myrtle Austropuccinia psidii MF-1, a brazilian biotype.</title>
        <authorList>
            <person name="Quecine M.C."/>
            <person name="Pachon D.M.R."/>
            <person name="Bonatelli M.L."/>
            <person name="Correr F.H."/>
            <person name="Franceschini L.M."/>
            <person name="Leite T.F."/>
            <person name="Margarido G.R.A."/>
            <person name="Almeida C.A."/>
            <person name="Ferrarezi J.A."/>
            <person name="Labate C.A."/>
        </authorList>
    </citation>
    <scope>NUCLEOTIDE SEQUENCE</scope>
    <source>
        <strain evidence="1">MF-1</strain>
    </source>
</reference>
<keyword evidence="2" id="KW-1185">Reference proteome</keyword>
<dbReference type="OrthoDB" id="3268967at2759"/>
<evidence type="ECO:0000313" key="2">
    <source>
        <dbReference type="Proteomes" id="UP000765509"/>
    </source>
</evidence>
<comment type="caution">
    <text evidence="1">The sequence shown here is derived from an EMBL/GenBank/DDBJ whole genome shotgun (WGS) entry which is preliminary data.</text>
</comment>
<dbReference type="EMBL" id="AVOT02000463">
    <property type="protein sequence ID" value="MBW0462979.1"/>
    <property type="molecule type" value="Genomic_DNA"/>
</dbReference>
<proteinExistence type="predicted"/>
<gene>
    <name evidence="1" type="ORF">O181_002694</name>
</gene>
<accession>A0A9Q3BCX5</accession>
<dbReference type="Proteomes" id="UP000765509">
    <property type="component" value="Unassembled WGS sequence"/>
</dbReference>
<organism evidence="1 2">
    <name type="scientific">Austropuccinia psidii MF-1</name>
    <dbReference type="NCBI Taxonomy" id="1389203"/>
    <lineage>
        <taxon>Eukaryota</taxon>
        <taxon>Fungi</taxon>
        <taxon>Dikarya</taxon>
        <taxon>Basidiomycota</taxon>
        <taxon>Pucciniomycotina</taxon>
        <taxon>Pucciniomycetes</taxon>
        <taxon>Pucciniales</taxon>
        <taxon>Sphaerophragmiaceae</taxon>
        <taxon>Austropuccinia</taxon>
    </lineage>
</organism>
<protein>
    <submittedName>
        <fullName evidence="1">Uncharacterized protein</fullName>
    </submittedName>
</protein>